<reference evidence="1" key="1">
    <citation type="submission" date="2022-09" db="EMBL/GenBank/DDBJ databases">
        <title>A Global Phylogenomic Analysis of the Shiitake Genus Lentinula.</title>
        <authorList>
            <consortium name="DOE Joint Genome Institute"/>
            <person name="Sierra-Patev S."/>
            <person name="Min B."/>
            <person name="Naranjo-Ortiz M."/>
            <person name="Looney B."/>
            <person name="Konkel Z."/>
            <person name="Slot J.C."/>
            <person name="Sakamoto Y."/>
            <person name="Steenwyk J.L."/>
            <person name="Rokas A."/>
            <person name="Carro J."/>
            <person name="Camarero S."/>
            <person name="Ferreira P."/>
            <person name="Molpeceres G."/>
            <person name="Ruiz-Duenas F.J."/>
            <person name="Serrano A."/>
            <person name="Henrissat B."/>
            <person name="Drula E."/>
            <person name="Hughes K.W."/>
            <person name="Mata J.L."/>
            <person name="Ishikawa N.K."/>
            <person name="Vargas-Isla R."/>
            <person name="Ushijima S."/>
            <person name="Smith C.A."/>
            <person name="Ahrendt S."/>
            <person name="Andreopoulos W."/>
            <person name="He G."/>
            <person name="Labutti K."/>
            <person name="Lipzen A."/>
            <person name="Ng V."/>
            <person name="Riley R."/>
            <person name="Sandor L."/>
            <person name="Barry K."/>
            <person name="Martinez A.T."/>
            <person name="Xiao Y."/>
            <person name="Gibbons J.G."/>
            <person name="Terashima K."/>
            <person name="Grigoriev I.V."/>
            <person name="Hibbett D.S."/>
        </authorList>
    </citation>
    <scope>NUCLEOTIDE SEQUENCE</scope>
    <source>
        <strain evidence="1">TMI1499</strain>
    </source>
</reference>
<dbReference type="EMBL" id="MU794950">
    <property type="protein sequence ID" value="KAJ3815421.1"/>
    <property type="molecule type" value="Genomic_DNA"/>
</dbReference>
<protein>
    <submittedName>
        <fullName evidence="1">Ribosome 60S biogenesis N-terminal-domain-containing protein</fullName>
    </submittedName>
</protein>
<sequence>MSAGPSQGKRKEDRSKKNSENAHITFKTPTEIDRALAVEGNVDGVVKALSSLRWQFQHTGIHQINLNQWLKLTAAEALLNLWEQLESEGAYGKVLSMIISLLCIISRHLYASSDGDNRLARTLLSPERVAKLNAYLAGRNFNRNGLNTQNATLTAETLNLLAGLAAWDPKTVLESLRWDMEAFSRILRGSRNRKDGKGKGDEKSKHRYHAESRSRASLLSLVIAMLSEDVSARVKNAFLAPGTPTLSLLQNILSGVGDSYDEDYHAYSYPQIKNLLETLYAGVWCDKRVAKSAKVNIFTFGSSHRTGLRNEGARDVKRAGERVWKGLLALYTRTEHESFFHDIDEGKQPQDDHADEGGIPADLVHHFLLALCTRPGQGVCFRDQGWYPPNHNNKTLFEDEINHDEAYPNSNNVHSSFRPDEGPQKSSRYTIYNPLLLRVLRLLTPMADPRQQELAARIFEACPELVASCSDIISGGPGALDPKLNARWMIGMAWYGRVARLPVPEESFYLPATGGSLTIQTPRLEPPPLRSVVESIIPSFSGGGTKSLLTKALGTGGGTENRTSQGFTDQNIGYGLGLVQHTTALTLCRCLRKLMQVQAAFLQAARAAGELEADAQMGNSHVGDSGHTSGAWTRRLTEVTREVRARLPDIQFVLAFLKRIEAAASPQAGSLSVSATIRTANPTALMLLSESAHRLVWLYHACFMSTLEGLGRFDVGGLMANLSIFSAEEPNKQEVIAAASELDGLQMIKDIHIIRTLRLSEEFGPRAFGKIGTLKLTPFHLLLQAFARGPVSRDGRKVGHHMLLNEICGLLEQVLAQSLLFRHNEGMDSRYRGGAEEEVRVWLAALADTTGFDEADTIATFLDVCVQRCTRTPERYLDALEEVRDASISNIPRWSEDTTPGGLPSPLLMTLLEQLGHRIHATSIQEQQQPFDSAMSSLRALLSFVKGLFVRLAALCEPRALPVLQALAEKVMIGKSFEDVTKSDLLIFARTEISHLRMLLEFNHTSSGLGHITVDPDFRGSETGNEGFEILFAERCTAVRLADPSWRSKIIEKVFVGSGAVRKIETTERVSTILHATRLISHSLFALRDSHENRDIYMQSFILLLAELMAKSNESSELSLSMKQLVTEYVFCGNEVYKEFWTSEESQGATQAIDYLLCNSGLNDTEAADRALLGEVSEHWVSYLRTQLQNTTPGSLNTDSVETGPKFALALMWLRYAHPHALFDLFDLTYSYRSQPAVSEIAKSLISATIETLGRHARMISTVESYMDSEPFVFAVELRRRLSVLLILSSESHFDSAILEKLISYALQSRLPIGFDGVSSSLLFQHSIHSRRRHHWKQRLGNVQNMPNSYVFEGHYFAHNSALTWSDTTSKVVCSAIYSGCIELAALNKWLIRLSRAPTDAIIITTKRLVPILHAHLDCVCVSGALSDMNDEQREEFWQACEAHFSSLLDLAFCTLPTLSAETQLLCGMQKLSRSLMERIRTLSMDEMSLELLAIGKRCARSLDKGFSEVGDAVIDHALQWTVRMLSGCREIQKHDTRLLSELANVIATKSIIKSHLAEPVLTAVVREHPYSESALNLLDVMLSKAGLKPVIVNRHIQILVQHPHFGNPTSPSARRALINVLYTLFHLHPFNTCQPSHVQPLVVLYRGSASVADRKLLAIFRLFEGQRRTSVASLLARWTSSPEGFQSISAFEALRNVDSLLVLRTALHFPQWRKCENDENWEERLEDSEIYDPVFLLLLFAYVLVEDAPKTTPAWVELFRTNIVGLAIRALSAKDDSLRELASTQIAVLWKCLEHAEMLEKPHVFHILGLLRDALRPAHGRAPERLSSYTSLLLVHALRGVFYSSNFVYPITARFLLQRPTLDLGDVPMLYGMLYSSAEDHGKKDRAWIVRMLADGMQSSVDWRVFKRRHTWDLLASVFQSEEKERAFRHSVLANLTCITEATMSLLLKSNLLSWIEMQLLTPQEDEGLAWLKILENILVISRSEKLEASTAGEWRACLARCLILLVDACKALRTFPIFHLFSGVLLRLSLLPGSSSTQISRILTRCVSAIKDQERDKTLLSVAPSTSITGLGALFEAPHGAFRLFEVPLLSETALCEAQGESIEQLWRVAMLVDIEENLPAWDELSSLLLLWRARKGEYSVVGEWPVEANSNPIEDRGLLLYSEIEHLRRRDIQTFWVSVPESPLFLLGSEWIGHSNPIIFIGGVSSTRGDWQRLAQPLSLRRPVVIYDHRGVGDSSYSTAAKGDEITIELMARDLLFLLQFLKFSELALCGFSMGGTVTQQLLLLPYLASDPVALPFRVTHVFLTGTFHVMWEEKGYGIRIDRTPITKPLTEEQKKVRARPNLERSFDPEWISNPANQIRFNWWLDRQLIGRPLHTIIKQSHAVSRMKLSGYGQIPKSTSFLVIHGEKDAIVPFSSGTNLQQVIPQASFIQTGSQPGQVPNLAFGHHWWEYFDIEVWVKVFETFLSSRENQRNGKL</sequence>
<keyword evidence="2" id="KW-1185">Reference proteome</keyword>
<evidence type="ECO:0000313" key="2">
    <source>
        <dbReference type="Proteomes" id="UP001163835"/>
    </source>
</evidence>
<comment type="caution">
    <text evidence="1">The sequence shown here is derived from an EMBL/GenBank/DDBJ whole genome shotgun (WGS) entry which is preliminary data.</text>
</comment>
<proteinExistence type="predicted"/>
<evidence type="ECO:0000313" key="1">
    <source>
        <dbReference type="EMBL" id="KAJ3815421.1"/>
    </source>
</evidence>
<gene>
    <name evidence="1" type="ORF">F5876DRAFT_72059</name>
</gene>
<dbReference type="Proteomes" id="UP001163835">
    <property type="component" value="Unassembled WGS sequence"/>
</dbReference>
<organism evidence="1 2">
    <name type="scientific">Lentinula aff. lateritia</name>
    <dbReference type="NCBI Taxonomy" id="2804960"/>
    <lineage>
        <taxon>Eukaryota</taxon>
        <taxon>Fungi</taxon>
        <taxon>Dikarya</taxon>
        <taxon>Basidiomycota</taxon>
        <taxon>Agaricomycotina</taxon>
        <taxon>Agaricomycetes</taxon>
        <taxon>Agaricomycetidae</taxon>
        <taxon>Agaricales</taxon>
        <taxon>Marasmiineae</taxon>
        <taxon>Omphalotaceae</taxon>
        <taxon>Lentinula</taxon>
    </lineage>
</organism>
<accession>A0ACC1UFR7</accession>
<name>A0ACC1UFR7_9AGAR</name>